<protein>
    <submittedName>
        <fullName evidence="8">Sulfate permease, MFS superfamily</fullName>
    </submittedName>
</protein>
<reference evidence="9" key="1">
    <citation type="submission" date="2017-06" db="EMBL/GenBank/DDBJ databases">
        <authorList>
            <person name="Varghese N."/>
            <person name="Submissions S."/>
        </authorList>
    </citation>
    <scope>NUCLEOTIDE SEQUENCE [LARGE SCALE GENOMIC DNA]</scope>
    <source>
        <strain evidence="9">DSM 137</strain>
    </source>
</reference>
<keyword evidence="4 6" id="KW-0472">Membrane</keyword>
<evidence type="ECO:0000256" key="6">
    <source>
        <dbReference type="SAM" id="Phobius"/>
    </source>
</evidence>
<dbReference type="InterPro" id="IPR002645">
    <property type="entry name" value="STAS_dom"/>
</dbReference>
<feature type="transmembrane region" description="Helical" evidence="6">
    <location>
        <begin position="373"/>
        <end position="401"/>
    </location>
</feature>
<evidence type="ECO:0000256" key="5">
    <source>
        <dbReference type="SAM" id="MobiDB-lite"/>
    </source>
</evidence>
<feature type="transmembrane region" description="Helical" evidence="6">
    <location>
        <begin position="280"/>
        <end position="298"/>
    </location>
</feature>
<organism evidence="8 9">
    <name type="scientific">Rhodoblastus acidophilus</name>
    <name type="common">Rhodopseudomonas acidophila</name>
    <dbReference type="NCBI Taxonomy" id="1074"/>
    <lineage>
        <taxon>Bacteria</taxon>
        <taxon>Pseudomonadati</taxon>
        <taxon>Pseudomonadota</taxon>
        <taxon>Alphaproteobacteria</taxon>
        <taxon>Hyphomicrobiales</taxon>
        <taxon>Rhodoblastaceae</taxon>
        <taxon>Rhodoblastus</taxon>
    </lineage>
</organism>
<dbReference type="SUPFAM" id="SSF52091">
    <property type="entry name" value="SpoIIaa-like"/>
    <property type="match status" value="1"/>
</dbReference>
<dbReference type="InterPro" id="IPR001902">
    <property type="entry name" value="SLC26A/SulP_fam"/>
</dbReference>
<feature type="region of interest" description="Disordered" evidence="5">
    <location>
        <begin position="551"/>
        <end position="571"/>
    </location>
</feature>
<evidence type="ECO:0000256" key="4">
    <source>
        <dbReference type="ARBA" id="ARBA00023136"/>
    </source>
</evidence>
<evidence type="ECO:0000313" key="9">
    <source>
        <dbReference type="Proteomes" id="UP000198418"/>
    </source>
</evidence>
<dbReference type="PANTHER" id="PTHR11814">
    <property type="entry name" value="SULFATE TRANSPORTER"/>
    <property type="match status" value="1"/>
</dbReference>
<dbReference type="AlphaFoldDB" id="A0A212RLV5"/>
<comment type="subcellular location">
    <subcellularLocation>
        <location evidence="1">Membrane</location>
        <topology evidence="1">Multi-pass membrane protein</topology>
    </subcellularLocation>
</comment>
<dbReference type="PROSITE" id="PS50801">
    <property type="entry name" value="STAS"/>
    <property type="match status" value="1"/>
</dbReference>
<evidence type="ECO:0000256" key="3">
    <source>
        <dbReference type="ARBA" id="ARBA00022989"/>
    </source>
</evidence>
<feature type="transmembrane region" description="Helical" evidence="6">
    <location>
        <begin position="246"/>
        <end position="268"/>
    </location>
</feature>
<dbReference type="EMBL" id="FYDG01000005">
    <property type="protein sequence ID" value="SNB73476.1"/>
    <property type="molecule type" value="Genomic_DNA"/>
</dbReference>
<dbReference type="Proteomes" id="UP000198418">
    <property type="component" value="Unassembled WGS sequence"/>
</dbReference>
<dbReference type="CDD" id="cd07042">
    <property type="entry name" value="STAS_SulP_like_sulfate_transporter"/>
    <property type="match status" value="1"/>
</dbReference>
<feature type="transmembrane region" description="Helical" evidence="6">
    <location>
        <begin position="343"/>
        <end position="361"/>
    </location>
</feature>
<accession>A0A212RLV5</accession>
<feature type="domain" description="STAS" evidence="7">
    <location>
        <begin position="438"/>
        <end position="549"/>
    </location>
</feature>
<evidence type="ECO:0000313" key="8">
    <source>
        <dbReference type="EMBL" id="SNB73476.1"/>
    </source>
</evidence>
<dbReference type="RefSeq" id="WP_088521021.1">
    <property type="nucleotide sequence ID" value="NZ_FYDG01000005.1"/>
</dbReference>
<feature type="compositionally biased region" description="Basic and acidic residues" evidence="5">
    <location>
        <begin position="553"/>
        <end position="565"/>
    </location>
</feature>
<dbReference type="OrthoDB" id="9769739at2"/>
<sequence>MSGTQASGRSFVALRGGARSWRADLLAGLTLAAIAAPEQMATARMGGFAPSIGFLAFIAGALGFALFGASRRMSVGADSTITPIFAASLATVAAAGSAQYAALAVLLALFVGAMMIAAGLFRAGWVANLLSIPVMTGFLAGVAVHIVLSQTPALLGLPSGVAVFSHLADIRPDSALIGLGALAAILAMEKCGPKGVAPLLAMTGAAAVSVGFGLEARGLPVIGPFSAIAPVQPIGAVSLDDLSRVAGLAVLLTLLVMTQGAAVSRAYAEEGESNGIDRDFIGLGAGSVLAGLIGAFPVNASPPRTAIVAESGGRSQWAGLTAAAVTALVAAFGEPALRHVPEAALAAILFYIAGRLIRLEAMRDIFHRSPAEFLLIPATAAAMTLLPAQIGVALAIILSLINGAWATTRADLRIFERLPGETVWWPRGLVSAGETLAGVAVVGFQAPLSFLNADQFRAQLLEVAGRPPTRLIVLEAAAIVSIDYTAARALALAIDECHARGCDFAIARLESVRAEAALRASGVMEALARHDGGGQRRIFHSVDEALRQLAGSAERDAVDHGEGKAPGDAAP</sequence>
<dbReference type="Pfam" id="PF00916">
    <property type="entry name" value="Sulfate_transp"/>
    <property type="match status" value="1"/>
</dbReference>
<dbReference type="InterPro" id="IPR011547">
    <property type="entry name" value="SLC26A/SulP_dom"/>
</dbReference>
<dbReference type="GO" id="GO:0016020">
    <property type="term" value="C:membrane"/>
    <property type="evidence" value="ECO:0007669"/>
    <property type="project" value="UniProtKB-SubCell"/>
</dbReference>
<feature type="transmembrane region" description="Helical" evidence="6">
    <location>
        <begin position="100"/>
        <end position="121"/>
    </location>
</feature>
<feature type="transmembrane region" description="Helical" evidence="6">
    <location>
        <begin position="48"/>
        <end position="68"/>
    </location>
</feature>
<feature type="transmembrane region" description="Helical" evidence="6">
    <location>
        <begin position="128"/>
        <end position="150"/>
    </location>
</feature>
<gene>
    <name evidence="8" type="ORF">SAMN06265338_105154</name>
</gene>
<evidence type="ECO:0000259" key="7">
    <source>
        <dbReference type="PROSITE" id="PS50801"/>
    </source>
</evidence>
<dbReference type="GO" id="GO:0055085">
    <property type="term" value="P:transmembrane transport"/>
    <property type="evidence" value="ECO:0007669"/>
    <property type="project" value="InterPro"/>
</dbReference>
<name>A0A212RLV5_RHOAC</name>
<feature type="transmembrane region" description="Helical" evidence="6">
    <location>
        <begin position="318"/>
        <end position="337"/>
    </location>
</feature>
<evidence type="ECO:0000256" key="1">
    <source>
        <dbReference type="ARBA" id="ARBA00004141"/>
    </source>
</evidence>
<keyword evidence="3 6" id="KW-1133">Transmembrane helix</keyword>
<dbReference type="InterPro" id="IPR036513">
    <property type="entry name" value="STAS_dom_sf"/>
</dbReference>
<dbReference type="Pfam" id="PF01740">
    <property type="entry name" value="STAS"/>
    <property type="match status" value="1"/>
</dbReference>
<keyword evidence="2 6" id="KW-0812">Transmembrane</keyword>
<dbReference type="Gene3D" id="3.30.750.24">
    <property type="entry name" value="STAS domain"/>
    <property type="match status" value="1"/>
</dbReference>
<proteinExistence type="predicted"/>
<keyword evidence="9" id="KW-1185">Reference proteome</keyword>
<evidence type="ECO:0000256" key="2">
    <source>
        <dbReference type="ARBA" id="ARBA00022692"/>
    </source>
</evidence>